<dbReference type="Gene3D" id="3.40.190.10">
    <property type="entry name" value="Periplasmic binding protein-like II"/>
    <property type="match status" value="2"/>
</dbReference>
<evidence type="ECO:0000256" key="2">
    <source>
        <dbReference type="ARBA" id="ARBA00023015"/>
    </source>
</evidence>
<evidence type="ECO:0000313" key="6">
    <source>
        <dbReference type="EMBL" id="RMB08049.1"/>
    </source>
</evidence>
<dbReference type="InterPro" id="IPR000847">
    <property type="entry name" value="LysR_HTH_N"/>
</dbReference>
<dbReference type="InterPro" id="IPR036390">
    <property type="entry name" value="WH_DNA-bd_sf"/>
</dbReference>
<dbReference type="SUPFAM" id="SSF53850">
    <property type="entry name" value="Periplasmic binding protein-like II"/>
    <property type="match status" value="1"/>
</dbReference>
<proteinExistence type="inferred from homology"/>
<dbReference type="Gene3D" id="1.10.10.10">
    <property type="entry name" value="Winged helix-like DNA-binding domain superfamily/Winged helix DNA-binding domain"/>
    <property type="match status" value="1"/>
</dbReference>
<dbReference type="InterPro" id="IPR050176">
    <property type="entry name" value="LTTR"/>
</dbReference>
<comment type="similarity">
    <text evidence="1">Belongs to the LysR transcriptional regulatory family.</text>
</comment>
<dbReference type="InterPro" id="IPR036388">
    <property type="entry name" value="WH-like_DNA-bd_sf"/>
</dbReference>
<dbReference type="PROSITE" id="PS50931">
    <property type="entry name" value="HTH_LYSR"/>
    <property type="match status" value="1"/>
</dbReference>
<evidence type="ECO:0000259" key="5">
    <source>
        <dbReference type="PROSITE" id="PS50931"/>
    </source>
</evidence>
<accession>A0A3M0CLX0</accession>
<dbReference type="Pfam" id="PF00126">
    <property type="entry name" value="HTH_1"/>
    <property type="match status" value="1"/>
</dbReference>
<dbReference type="Pfam" id="PF03466">
    <property type="entry name" value="LysR_substrate"/>
    <property type="match status" value="1"/>
</dbReference>
<dbReference type="InterPro" id="IPR005119">
    <property type="entry name" value="LysR_subst-bd"/>
</dbReference>
<gene>
    <name evidence="6" type="ORF">BXY39_2145</name>
</gene>
<dbReference type="InParanoid" id="A0A3M0CLX0"/>
<keyword evidence="7" id="KW-1185">Reference proteome</keyword>
<sequence length="300" mass="32604">MPTDFDTHALRAIVAGADLGSFGRAAVRLGRSQSAISMQLKKLEQQVGARLFVRKGRGLVPTDAGEVLIAYARRIIALNDEAALALGAAAGSTVVRLGLPQDFFDDVMPATLTAFSRDHPDVHVDIRVGDNHKLSDEISAGRLDGAIAFFEEGAVSEGELIRSLPMRWLAHESYRGSRAPDSVDLVMFDHPCLFRKAALSAFDQARMRWRMAVTTPSLLYVWSALRSNRGVGVRTGHGLPADIVCLNDDFNLPALPSIELRLLRSQSASPIAQDLCEILRTEAIRIIGTAEPVGAKQRAR</sequence>
<reference evidence="6 7" key="1">
    <citation type="submission" date="2018-10" db="EMBL/GenBank/DDBJ databases">
        <title>Genomic Encyclopedia of Archaeal and Bacterial Type Strains, Phase II (KMG-II): from individual species to whole genera.</title>
        <authorList>
            <person name="Goeker M."/>
        </authorList>
    </citation>
    <scope>NUCLEOTIDE SEQUENCE [LARGE SCALE GENOMIC DNA]</scope>
    <source>
        <strain evidence="6 7">DSM 25217</strain>
    </source>
</reference>
<dbReference type="OrthoDB" id="9789529at2"/>
<comment type="caution">
    <text evidence="6">The sequence shown here is derived from an EMBL/GenBank/DDBJ whole genome shotgun (WGS) entry which is preliminary data.</text>
</comment>
<evidence type="ECO:0000256" key="4">
    <source>
        <dbReference type="ARBA" id="ARBA00023163"/>
    </source>
</evidence>
<dbReference type="GO" id="GO:0003677">
    <property type="term" value="F:DNA binding"/>
    <property type="evidence" value="ECO:0007669"/>
    <property type="project" value="UniProtKB-KW"/>
</dbReference>
<dbReference type="AlphaFoldDB" id="A0A3M0CLX0"/>
<organism evidence="6 7">
    <name type="scientific">Eilatimonas milleporae</name>
    <dbReference type="NCBI Taxonomy" id="911205"/>
    <lineage>
        <taxon>Bacteria</taxon>
        <taxon>Pseudomonadati</taxon>
        <taxon>Pseudomonadota</taxon>
        <taxon>Alphaproteobacteria</taxon>
        <taxon>Kordiimonadales</taxon>
        <taxon>Kordiimonadaceae</taxon>
        <taxon>Eilatimonas</taxon>
    </lineage>
</organism>
<dbReference type="FunFam" id="1.10.10.10:FF:000001">
    <property type="entry name" value="LysR family transcriptional regulator"/>
    <property type="match status" value="1"/>
</dbReference>
<keyword evidence="4" id="KW-0804">Transcription</keyword>
<dbReference type="PANTHER" id="PTHR30579:SF7">
    <property type="entry name" value="HTH-TYPE TRANSCRIPTIONAL REGULATOR LRHA-RELATED"/>
    <property type="match status" value="1"/>
</dbReference>
<feature type="domain" description="HTH lysR-type" evidence="5">
    <location>
        <begin position="5"/>
        <end position="62"/>
    </location>
</feature>
<evidence type="ECO:0000313" key="7">
    <source>
        <dbReference type="Proteomes" id="UP000271227"/>
    </source>
</evidence>
<dbReference type="RefSeq" id="WP_121939006.1">
    <property type="nucleotide sequence ID" value="NZ_REFR01000011.1"/>
</dbReference>
<evidence type="ECO:0000256" key="3">
    <source>
        <dbReference type="ARBA" id="ARBA00023125"/>
    </source>
</evidence>
<dbReference type="GO" id="GO:0003700">
    <property type="term" value="F:DNA-binding transcription factor activity"/>
    <property type="evidence" value="ECO:0007669"/>
    <property type="project" value="InterPro"/>
</dbReference>
<evidence type="ECO:0000256" key="1">
    <source>
        <dbReference type="ARBA" id="ARBA00009437"/>
    </source>
</evidence>
<name>A0A3M0CLX0_9PROT</name>
<dbReference type="PRINTS" id="PR00039">
    <property type="entry name" value="HTHLYSR"/>
</dbReference>
<keyword evidence="3 6" id="KW-0238">DNA-binding</keyword>
<dbReference type="EMBL" id="REFR01000011">
    <property type="protein sequence ID" value="RMB08049.1"/>
    <property type="molecule type" value="Genomic_DNA"/>
</dbReference>
<keyword evidence="2" id="KW-0805">Transcription regulation</keyword>
<dbReference type="PANTHER" id="PTHR30579">
    <property type="entry name" value="TRANSCRIPTIONAL REGULATOR"/>
    <property type="match status" value="1"/>
</dbReference>
<dbReference type="SUPFAM" id="SSF46785">
    <property type="entry name" value="Winged helix' DNA-binding domain"/>
    <property type="match status" value="1"/>
</dbReference>
<protein>
    <submittedName>
        <fullName evidence="6">DNA-binding transcriptional LysR family regulator</fullName>
    </submittedName>
</protein>
<dbReference type="Proteomes" id="UP000271227">
    <property type="component" value="Unassembled WGS sequence"/>
</dbReference>